<dbReference type="InterPro" id="IPR020629">
    <property type="entry name" value="FPG_Glyclase"/>
</dbReference>
<dbReference type="EMBL" id="PFPC01000048">
    <property type="protein sequence ID" value="PIZ89425.1"/>
    <property type="molecule type" value="Genomic_DNA"/>
</dbReference>
<dbReference type="SUPFAM" id="SSF81624">
    <property type="entry name" value="N-terminal domain of MutM-like DNA repair proteins"/>
    <property type="match status" value="1"/>
</dbReference>
<dbReference type="SUPFAM" id="SSF46946">
    <property type="entry name" value="S13-like H2TH domain"/>
    <property type="match status" value="1"/>
</dbReference>
<keyword evidence="6" id="KW-0227">DNA damage</keyword>
<evidence type="ECO:0000256" key="10">
    <source>
        <dbReference type="ARBA" id="ARBA00023125"/>
    </source>
</evidence>
<evidence type="ECO:0000256" key="5">
    <source>
        <dbReference type="ARBA" id="ARBA00022723"/>
    </source>
</evidence>
<accession>A0A2M7UZW8</accession>
<dbReference type="Pfam" id="PF06831">
    <property type="entry name" value="H2TH"/>
    <property type="match status" value="1"/>
</dbReference>
<dbReference type="AlphaFoldDB" id="A0A2M7UZW8"/>
<comment type="caution">
    <text evidence="19">The sequence shown here is derived from an EMBL/GenBank/DDBJ whole genome shotgun (WGS) entry which is preliminary data.</text>
</comment>
<evidence type="ECO:0000259" key="17">
    <source>
        <dbReference type="PROSITE" id="PS51066"/>
    </source>
</evidence>
<comment type="catalytic activity">
    <reaction evidence="1">
        <text>Hydrolysis of DNA containing ring-opened 7-methylguanine residues, releasing 2,6-diamino-4-hydroxy-5-(N-methyl)formamidopyrimidine.</text>
        <dbReference type="EC" id="3.2.2.23"/>
    </reaction>
</comment>
<dbReference type="GO" id="GO:0034039">
    <property type="term" value="F:8-oxo-7,8-dihydroguanine DNA N-glycosylase activity"/>
    <property type="evidence" value="ECO:0007669"/>
    <property type="project" value="TreeGrafter"/>
</dbReference>
<evidence type="ECO:0000259" key="18">
    <source>
        <dbReference type="PROSITE" id="PS51068"/>
    </source>
</evidence>
<keyword evidence="12" id="KW-0456">Lyase</keyword>
<dbReference type="NCBIfam" id="TIGR00577">
    <property type="entry name" value="fpg"/>
    <property type="match status" value="1"/>
</dbReference>
<keyword evidence="14" id="KW-0326">Glycosidase</keyword>
<comment type="subunit">
    <text evidence="4">Monomer.</text>
</comment>
<evidence type="ECO:0000313" key="20">
    <source>
        <dbReference type="Proteomes" id="UP000231538"/>
    </source>
</evidence>
<evidence type="ECO:0000256" key="2">
    <source>
        <dbReference type="ARBA" id="ARBA00001947"/>
    </source>
</evidence>
<keyword evidence="7 16" id="KW-0863">Zinc-finger</keyword>
<keyword evidence="13" id="KW-0511">Multifunctional enzyme</keyword>
<dbReference type="SMART" id="SM00898">
    <property type="entry name" value="Fapy_DNA_glyco"/>
    <property type="match status" value="1"/>
</dbReference>
<dbReference type="InterPro" id="IPR015887">
    <property type="entry name" value="DNA_glyclase_Znf_dom_DNA_BS"/>
</dbReference>
<gene>
    <name evidence="19" type="ORF">COX89_01685</name>
</gene>
<dbReference type="GO" id="GO:0006284">
    <property type="term" value="P:base-excision repair"/>
    <property type="evidence" value="ECO:0007669"/>
    <property type="project" value="InterPro"/>
</dbReference>
<dbReference type="NCBIfam" id="NF002211">
    <property type="entry name" value="PRK01103.1"/>
    <property type="match status" value="1"/>
</dbReference>
<evidence type="ECO:0000256" key="4">
    <source>
        <dbReference type="ARBA" id="ARBA00011245"/>
    </source>
</evidence>
<evidence type="ECO:0000256" key="13">
    <source>
        <dbReference type="ARBA" id="ARBA00023268"/>
    </source>
</evidence>
<evidence type="ECO:0000256" key="16">
    <source>
        <dbReference type="PROSITE-ProRule" id="PRU00391"/>
    </source>
</evidence>
<dbReference type="Proteomes" id="UP000231538">
    <property type="component" value="Unassembled WGS sequence"/>
</dbReference>
<dbReference type="PROSITE" id="PS51068">
    <property type="entry name" value="FPG_CAT"/>
    <property type="match status" value="1"/>
</dbReference>
<sequence length="302" mass="35351">MPELPEVETIIRDLNKEILGSKIQDAWTDFPKMIKFPKSFEQFKKEIRGKKIEKIWRRGKNILFELTGVRPLSTHYLLIHQKLTGHLLLGKWKKIKNQWQSEIKGPLAEDPMNRFLHLMFWLDDGRHPPTTQQLALSDLRKFAKVELLTNGQLEKELSSLGPEPLEKDFTFEKFKECLKNKRGKIKQILMNQEVIAGIGNIYSDEILWQAKVHPFKDVSKLRESELKKIYQAMREILPKAIKLGGESISDFRRISGERGYFDKERKVYRREGEPCFRCGTKIKRVKLAGRSAHFCSKCQSNI</sequence>
<dbReference type="InterPro" id="IPR015886">
    <property type="entry name" value="H2TH_FPG"/>
</dbReference>
<comment type="similarity">
    <text evidence="3">Belongs to the FPG family.</text>
</comment>
<dbReference type="GO" id="GO:0008270">
    <property type="term" value="F:zinc ion binding"/>
    <property type="evidence" value="ECO:0007669"/>
    <property type="project" value="UniProtKB-KW"/>
</dbReference>
<dbReference type="InterPro" id="IPR010979">
    <property type="entry name" value="Ribosomal_uS13-like_H2TH"/>
</dbReference>
<dbReference type="Gene3D" id="3.20.190.10">
    <property type="entry name" value="MutM-like, N-terminal"/>
    <property type="match status" value="1"/>
</dbReference>
<feature type="domain" description="Formamidopyrimidine-DNA glycosylase catalytic" evidence="18">
    <location>
        <begin position="2"/>
        <end position="143"/>
    </location>
</feature>
<dbReference type="PANTHER" id="PTHR22993">
    <property type="entry name" value="FORMAMIDOPYRIMIDINE-DNA GLYCOSYLASE"/>
    <property type="match status" value="1"/>
</dbReference>
<keyword evidence="5" id="KW-0479">Metal-binding</keyword>
<dbReference type="PANTHER" id="PTHR22993:SF9">
    <property type="entry name" value="FORMAMIDOPYRIMIDINE-DNA GLYCOSYLASE"/>
    <property type="match status" value="1"/>
</dbReference>
<keyword evidence="11" id="KW-0234">DNA repair</keyword>
<dbReference type="GO" id="GO:0140078">
    <property type="term" value="F:class I DNA-(apurinic or apyrimidinic site) endonuclease activity"/>
    <property type="evidence" value="ECO:0007669"/>
    <property type="project" value="UniProtKB-EC"/>
</dbReference>
<name>A0A2M7UZW8_9BACT</name>
<evidence type="ECO:0000256" key="11">
    <source>
        <dbReference type="ARBA" id="ARBA00023204"/>
    </source>
</evidence>
<dbReference type="InterPro" id="IPR010663">
    <property type="entry name" value="Znf_FPG/IleRS"/>
</dbReference>
<dbReference type="FunFam" id="1.10.8.50:FF:000003">
    <property type="entry name" value="Formamidopyrimidine-DNA glycosylase"/>
    <property type="match status" value="1"/>
</dbReference>
<proteinExistence type="inferred from homology"/>
<evidence type="ECO:0000256" key="15">
    <source>
        <dbReference type="ARBA" id="ARBA00044632"/>
    </source>
</evidence>
<dbReference type="Gene3D" id="1.10.8.50">
    <property type="match status" value="1"/>
</dbReference>
<protein>
    <submittedName>
        <fullName evidence="19">DNA-formamidopyrimidine glycosylase</fullName>
    </submittedName>
</protein>
<dbReference type="GO" id="GO:0003684">
    <property type="term" value="F:damaged DNA binding"/>
    <property type="evidence" value="ECO:0007669"/>
    <property type="project" value="InterPro"/>
</dbReference>
<dbReference type="Pfam" id="PF01149">
    <property type="entry name" value="Fapy_DNA_glyco"/>
    <property type="match status" value="1"/>
</dbReference>
<dbReference type="Pfam" id="PF06827">
    <property type="entry name" value="zf-FPG_IleRS"/>
    <property type="match status" value="1"/>
</dbReference>
<dbReference type="SMART" id="SM01232">
    <property type="entry name" value="H2TH"/>
    <property type="match status" value="1"/>
</dbReference>
<evidence type="ECO:0000256" key="8">
    <source>
        <dbReference type="ARBA" id="ARBA00022801"/>
    </source>
</evidence>
<comment type="cofactor">
    <cofactor evidence="2">
        <name>Zn(2+)</name>
        <dbReference type="ChEBI" id="CHEBI:29105"/>
    </cofactor>
</comment>
<dbReference type="PROSITE" id="PS51066">
    <property type="entry name" value="ZF_FPG_2"/>
    <property type="match status" value="1"/>
</dbReference>
<dbReference type="InterPro" id="IPR035937">
    <property type="entry name" value="FPG_N"/>
</dbReference>
<evidence type="ECO:0000256" key="3">
    <source>
        <dbReference type="ARBA" id="ARBA00009409"/>
    </source>
</evidence>
<dbReference type="PROSITE" id="PS01242">
    <property type="entry name" value="ZF_FPG_1"/>
    <property type="match status" value="1"/>
</dbReference>
<dbReference type="SUPFAM" id="SSF57716">
    <property type="entry name" value="Glucocorticoid receptor-like (DNA-binding domain)"/>
    <property type="match status" value="1"/>
</dbReference>
<reference evidence="20" key="1">
    <citation type="submission" date="2017-09" db="EMBL/GenBank/DDBJ databases">
        <title>Depth-based differentiation of microbial function through sediment-hosted aquifers and enrichment of novel symbionts in the deep terrestrial subsurface.</title>
        <authorList>
            <person name="Probst A.J."/>
            <person name="Ladd B."/>
            <person name="Jarett J.K."/>
            <person name="Geller-Mcgrath D.E."/>
            <person name="Sieber C.M.K."/>
            <person name="Emerson J.B."/>
            <person name="Anantharaman K."/>
            <person name="Thomas B.C."/>
            <person name="Malmstrom R."/>
            <person name="Stieglmeier M."/>
            <person name="Klingl A."/>
            <person name="Woyke T."/>
            <person name="Ryan C.M."/>
            <person name="Banfield J.F."/>
        </authorList>
    </citation>
    <scope>NUCLEOTIDE SEQUENCE [LARGE SCALE GENOMIC DNA]</scope>
</reference>
<evidence type="ECO:0000256" key="7">
    <source>
        <dbReference type="ARBA" id="ARBA00022771"/>
    </source>
</evidence>
<dbReference type="InterPro" id="IPR012319">
    <property type="entry name" value="FPG_cat"/>
</dbReference>
<evidence type="ECO:0000256" key="12">
    <source>
        <dbReference type="ARBA" id="ARBA00023239"/>
    </source>
</evidence>
<comment type="catalytic activity">
    <reaction evidence="15">
        <text>2'-deoxyribonucleotide-(2'-deoxyribose 5'-phosphate)-2'-deoxyribonucleotide-DNA = a 3'-end 2'-deoxyribonucleotide-(2,3-dehydro-2,3-deoxyribose 5'-phosphate)-DNA + a 5'-end 5'-phospho-2'-deoxyribonucleoside-DNA + H(+)</text>
        <dbReference type="Rhea" id="RHEA:66592"/>
        <dbReference type="Rhea" id="RHEA-COMP:13180"/>
        <dbReference type="Rhea" id="RHEA-COMP:16897"/>
        <dbReference type="Rhea" id="RHEA-COMP:17067"/>
        <dbReference type="ChEBI" id="CHEBI:15378"/>
        <dbReference type="ChEBI" id="CHEBI:136412"/>
        <dbReference type="ChEBI" id="CHEBI:157695"/>
        <dbReference type="ChEBI" id="CHEBI:167181"/>
        <dbReference type="EC" id="4.2.99.18"/>
    </reaction>
</comment>
<evidence type="ECO:0000313" key="19">
    <source>
        <dbReference type="EMBL" id="PIZ89425.1"/>
    </source>
</evidence>
<keyword evidence="8" id="KW-0378">Hydrolase</keyword>
<dbReference type="InterPro" id="IPR000214">
    <property type="entry name" value="Znf_DNA_glyclase/AP_lyase"/>
</dbReference>
<keyword evidence="10" id="KW-0238">DNA-binding</keyword>
<evidence type="ECO:0000256" key="9">
    <source>
        <dbReference type="ARBA" id="ARBA00022833"/>
    </source>
</evidence>
<keyword evidence="9" id="KW-0862">Zinc</keyword>
<evidence type="ECO:0000256" key="14">
    <source>
        <dbReference type="ARBA" id="ARBA00023295"/>
    </source>
</evidence>
<evidence type="ECO:0000256" key="1">
    <source>
        <dbReference type="ARBA" id="ARBA00001668"/>
    </source>
</evidence>
<dbReference type="CDD" id="cd08966">
    <property type="entry name" value="EcFpg-like_N"/>
    <property type="match status" value="1"/>
</dbReference>
<feature type="domain" description="FPG-type" evidence="17">
    <location>
        <begin position="266"/>
        <end position="300"/>
    </location>
</feature>
<organism evidence="19 20">
    <name type="scientific">Candidatus Nealsonbacteria bacterium CG_4_10_14_0_2_um_filter_37_10</name>
    <dbReference type="NCBI Taxonomy" id="1974679"/>
    <lineage>
        <taxon>Bacteria</taxon>
        <taxon>Candidatus Nealsoniibacteriota</taxon>
    </lineage>
</organism>
<evidence type="ECO:0000256" key="6">
    <source>
        <dbReference type="ARBA" id="ARBA00022763"/>
    </source>
</evidence>